<keyword evidence="6" id="KW-1133">Transmembrane helix</keyword>
<name>A0AAQ3Q8T1_9LILI</name>
<dbReference type="EMBL" id="CP136892">
    <property type="protein sequence ID" value="WOL00646.1"/>
    <property type="molecule type" value="Genomic_DNA"/>
</dbReference>
<organism evidence="11 12">
    <name type="scientific">Canna indica</name>
    <name type="common">Indian-shot</name>
    <dbReference type="NCBI Taxonomy" id="4628"/>
    <lineage>
        <taxon>Eukaryota</taxon>
        <taxon>Viridiplantae</taxon>
        <taxon>Streptophyta</taxon>
        <taxon>Embryophyta</taxon>
        <taxon>Tracheophyta</taxon>
        <taxon>Spermatophyta</taxon>
        <taxon>Magnoliopsida</taxon>
        <taxon>Liliopsida</taxon>
        <taxon>Zingiberales</taxon>
        <taxon>Cannaceae</taxon>
        <taxon>Canna</taxon>
    </lineage>
</organism>
<dbReference type="InterPro" id="IPR001128">
    <property type="entry name" value="Cyt_P450"/>
</dbReference>
<evidence type="ECO:0000256" key="3">
    <source>
        <dbReference type="ARBA" id="ARBA00022617"/>
    </source>
</evidence>
<evidence type="ECO:0000256" key="8">
    <source>
        <dbReference type="ARBA" id="ARBA00023004"/>
    </source>
</evidence>
<dbReference type="GO" id="GO:0016020">
    <property type="term" value="C:membrane"/>
    <property type="evidence" value="ECO:0007669"/>
    <property type="project" value="UniProtKB-SubCell"/>
</dbReference>
<dbReference type="AlphaFoldDB" id="A0AAQ3Q8T1"/>
<dbReference type="PANTHER" id="PTHR24282">
    <property type="entry name" value="CYTOCHROME P450 FAMILY MEMBER"/>
    <property type="match status" value="1"/>
</dbReference>
<dbReference type="Pfam" id="PF00067">
    <property type="entry name" value="p450"/>
    <property type="match status" value="1"/>
</dbReference>
<evidence type="ECO:0008006" key="13">
    <source>
        <dbReference type="Google" id="ProtNLM"/>
    </source>
</evidence>
<evidence type="ECO:0000256" key="6">
    <source>
        <dbReference type="ARBA" id="ARBA00022989"/>
    </source>
</evidence>
<gene>
    <name evidence="11" type="ORF">Cni_G09359</name>
</gene>
<keyword evidence="4" id="KW-0812">Transmembrane</keyword>
<keyword evidence="8" id="KW-0408">Iron</keyword>
<keyword evidence="12" id="KW-1185">Reference proteome</keyword>
<sequence>MTVRDIVEDCKMFFFVGKQTTSNLLTWTTVVLAMHPEWQECTRAEVLRVGCARDLPSCDHLAKLTTVCSPRVKEATRNKDKVNALIQRSLITVEDLDALEDPIVISKWE</sequence>
<dbReference type="Gene3D" id="1.10.630.10">
    <property type="entry name" value="Cytochrome P450"/>
    <property type="match status" value="1"/>
</dbReference>
<comment type="subcellular location">
    <subcellularLocation>
        <location evidence="1">Membrane</location>
    </subcellularLocation>
</comment>
<evidence type="ECO:0000256" key="7">
    <source>
        <dbReference type="ARBA" id="ARBA00023002"/>
    </source>
</evidence>
<dbReference type="GO" id="GO:0016131">
    <property type="term" value="P:brassinosteroid metabolic process"/>
    <property type="evidence" value="ECO:0007669"/>
    <property type="project" value="TreeGrafter"/>
</dbReference>
<evidence type="ECO:0000256" key="10">
    <source>
        <dbReference type="ARBA" id="ARBA00023136"/>
    </source>
</evidence>
<protein>
    <recommendedName>
        <fullName evidence="13">Cytochrome P450</fullName>
    </recommendedName>
</protein>
<reference evidence="11 12" key="1">
    <citation type="submission" date="2023-10" db="EMBL/GenBank/DDBJ databases">
        <title>Chromosome-scale genome assembly provides insights into flower coloration mechanisms of Canna indica.</title>
        <authorList>
            <person name="Li C."/>
        </authorList>
    </citation>
    <scope>NUCLEOTIDE SEQUENCE [LARGE SCALE GENOMIC DNA]</scope>
    <source>
        <tissue evidence="11">Flower</tissue>
    </source>
</reference>
<dbReference type="PANTHER" id="PTHR24282:SF224">
    <property type="entry name" value="CYTOCHROME P450 734A1"/>
    <property type="match status" value="1"/>
</dbReference>
<dbReference type="SUPFAM" id="SSF48264">
    <property type="entry name" value="Cytochrome P450"/>
    <property type="match status" value="1"/>
</dbReference>
<dbReference type="GO" id="GO:0020037">
    <property type="term" value="F:heme binding"/>
    <property type="evidence" value="ECO:0007669"/>
    <property type="project" value="InterPro"/>
</dbReference>
<keyword evidence="5" id="KW-0479">Metal-binding</keyword>
<evidence type="ECO:0000256" key="2">
    <source>
        <dbReference type="ARBA" id="ARBA00010617"/>
    </source>
</evidence>
<evidence type="ECO:0000313" key="12">
    <source>
        <dbReference type="Proteomes" id="UP001327560"/>
    </source>
</evidence>
<dbReference type="GO" id="GO:0004497">
    <property type="term" value="F:monooxygenase activity"/>
    <property type="evidence" value="ECO:0007669"/>
    <property type="project" value="UniProtKB-KW"/>
</dbReference>
<evidence type="ECO:0000313" key="11">
    <source>
        <dbReference type="EMBL" id="WOL00646.1"/>
    </source>
</evidence>
<dbReference type="GO" id="GO:0010268">
    <property type="term" value="P:brassinosteroid homeostasis"/>
    <property type="evidence" value="ECO:0007669"/>
    <property type="project" value="TreeGrafter"/>
</dbReference>
<evidence type="ECO:0000256" key="5">
    <source>
        <dbReference type="ARBA" id="ARBA00022723"/>
    </source>
</evidence>
<keyword evidence="7" id="KW-0560">Oxidoreductase</keyword>
<keyword evidence="10" id="KW-0472">Membrane</keyword>
<accession>A0AAQ3Q8T1</accession>
<dbReference type="InterPro" id="IPR036396">
    <property type="entry name" value="Cyt_P450_sf"/>
</dbReference>
<dbReference type="InterPro" id="IPR050665">
    <property type="entry name" value="Cytochrome_P450_Monooxygen"/>
</dbReference>
<dbReference type="GO" id="GO:0005506">
    <property type="term" value="F:iron ion binding"/>
    <property type="evidence" value="ECO:0007669"/>
    <property type="project" value="InterPro"/>
</dbReference>
<keyword evidence="9" id="KW-0503">Monooxygenase</keyword>
<evidence type="ECO:0000256" key="4">
    <source>
        <dbReference type="ARBA" id="ARBA00022692"/>
    </source>
</evidence>
<evidence type="ECO:0000256" key="1">
    <source>
        <dbReference type="ARBA" id="ARBA00004370"/>
    </source>
</evidence>
<comment type="similarity">
    <text evidence="2">Belongs to the cytochrome P450 family.</text>
</comment>
<proteinExistence type="inferred from homology"/>
<dbReference type="GO" id="GO:0016705">
    <property type="term" value="F:oxidoreductase activity, acting on paired donors, with incorporation or reduction of molecular oxygen"/>
    <property type="evidence" value="ECO:0007669"/>
    <property type="project" value="InterPro"/>
</dbReference>
<dbReference type="Proteomes" id="UP001327560">
    <property type="component" value="Chromosome 3"/>
</dbReference>
<evidence type="ECO:0000256" key="9">
    <source>
        <dbReference type="ARBA" id="ARBA00023033"/>
    </source>
</evidence>
<keyword evidence="3" id="KW-0349">Heme</keyword>